<dbReference type="InterPro" id="IPR000407">
    <property type="entry name" value="GDA1_CD39_NTPase"/>
</dbReference>
<reference evidence="5" key="1">
    <citation type="submission" date="2025-08" db="UniProtKB">
        <authorList>
            <consortium name="RefSeq"/>
        </authorList>
    </citation>
    <scope>IDENTIFICATION</scope>
    <source>
        <tissue evidence="5">Testes</tissue>
    </source>
</reference>
<dbReference type="Gene3D" id="3.30.420.40">
    <property type="match status" value="1"/>
</dbReference>
<organism evidence="4 5">
    <name type="scientific">Saccoglossus kowalevskii</name>
    <name type="common">Acorn worm</name>
    <dbReference type="NCBI Taxonomy" id="10224"/>
    <lineage>
        <taxon>Eukaryota</taxon>
        <taxon>Metazoa</taxon>
        <taxon>Hemichordata</taxon>
        <taxon>Enteropneusta</taxon>
        <taxon>Harrimaniidae</taxon>
        <taxon>Saccoglossus</taxon>
    </lineage>
</organism>
<proteinExistence type="inferred from homology"/>
<keyword evidence="3" id="KW-1133">Transmembrane helix</keyword>
<sequence>MFDRNVAVINNSRCSYKLYSVVGVFLVSIFVTFTIIYNCFKSSTLLYTFNENDVALYAPYLPSPKLKVNTNDVYAVMFDAGSTGSRIHVLHFVEDQTANSHLRLVASVFEQVKPGLSSFAENATESLDGLKYLLAIALDTVPKNKWEDTMIALKATAGLRLLPSTQAQALLDEAYHLFLSSPFRVRQQDVSIMDGISEGMFLWFTVNFLRGTFFDDSSSPVGSIDLGGGSCQVAFVPQNQDTILSSPKGHIEDINIFGKKIKLYVHSYLGLGLQSARLAMMGGKETKDETENLFHALSSPCLPLHHEEEWAFGGVEYTARGAEPTRRRYEECYHIAQDVLGYQVHQPIELQDQIVYAFSYVVDKIEESGFLEIDEPQQIKVQDIDLIAQRGTHGFGYHDNSVLVLQKKIEDIEVSWALGAAVHLLRGDDISSSVEEMPSG</sequence>
<dbReference type="PANTHER" id="PTHR11782:SF127">
    <property type="entry name" value="NTPASE, ISOFORM F"/>
    <property type="match status" value="1"/>
</dbReference>
<name>A0ABM0GYW5_SACKO</name>
<keyword evidence="2" id="KW-0378">Hydrolase</keyword>
<accession>A0ABM0GYW5</accession>
<gene>
    <name evidence="5" type="primary">LOC100369288</name>
</gene>
<protein>
    <submittedName>
        <fullName evidence="5">Ectonucleoside triphosphate diphosphohydrolase 5-like</fullName>
    </submittedName>
</protein>
<dbReference type="Proteomes" id="UP000694865">
    <property type="component" value="Unplaced"/>
</dbReference>
<dbReference type="Pfam" id="PF01150">
    <property type="entry name" value="GDA1_CD39"/>
    <property type="match status" value="1"/>
</dbReference>
<keyword evidence="3" id="KW-0472">Membrane</keyword>
<keyword evidence="4" id="KW-1185">Reference proteome</keyword>
<dbReference type="PANTHER" id="PTHR11782">
    <property type="entry name" value="ADENOSINE/GUANOSINE DIPHOSPHATASE"/>
    <property type="match status" value="1"/>
</dbReference>
<evidence type="ECO:0000256" key="2">
    <source>
        <dbReference type="ARBA" id="ARBA00022801"/>
    </source>
</evidence>
<dbReference type="GeneID" id="100369288"/>
<evidence type="ECO:0000313" key="4">
    <source>
        <dbReference type="Proteomes" id="UP000694865"/>
    </source>
</evidence>
<dbReference type="Gene3D" id="3.30.420.150">
    <property type="entry name" value="Exopolyphosphatase. Domain 2"/>
    <property type="match status" value="1"/>
</dbReference>
<evidence type="ECO:0000313" key="5">
    <source>
        <dbReference type="RefSeq" id="XP_002740456.2"/>
    </source>
</evidence>
<keyword evidence="3" id="KW-0812">Transmembrane</keyword>
<evidence type="ECO:0000256" key="1">
    <source>
        <dbReference type="ARBA" id="ARBA00009283"/>
    </source>
</evidence>
<evidence type="ECO:0000256" key="3">
    <source>
        <dbReference type="SAM" id="Phobius"/>
    </source>
</evidence>
<dbReference type="RefSeq" id="XP_002740456.2">
    <property type="nucleotide sequence ID" value="XM_002740410.2"/>
</dbReference>
<feature type="transmembrane region" description="Helical" evidence="3">
    <location>
        <begin position="18"/>
        <end position="37"/>
    </location>
</feature>
<comment type="similarity">
    <text evidence="1">Belongs to the GDA1/CD39 NTPase family.</text>
</comment>